<dbReference type="Gene3D" id="2.60.40.10">
    <property type="entry name" value="Immunoglobulins"/>
    <property type="match status" value="1"/>
</dbReference>
<dbReference type="Gene3D" id="3.40.50.10390">
    <property type="entry name" value="Gingipain r, domain 1"/>
    <property type="match status" value="1"/>
</dbReference>
<dbReference type="Gene3D" id="2.60.40.3880">
    <property type="match status" value="1"/>
</dbReference>
<evidence type="ECO:0008006" key="7">
    <source>
        <dbReference type="Google" id="ProtNLM"/>
    </source>
</evidence>
<organism evidence="5 6">
    <name type="scientific">candidate division LCP-89 bacterium B3_LCP</name>
    <dbReference type="NCBI Taxonomy" id="2012998"/>
    <lineage>
        <taxon>Bacteria</taxon>
        <taxon>Pseudomonadati</taxon>
        <taxon>Bacteria division LCP-89</taxon>
    </lineage>
</organism>
<dbReference type="InterPro" id="IPR012600">
    <property type="entry name" value="Propeptide_C25"/>
</dbReference>
<proteinExistence type="predicted"/>
<dbReference type="InterPro" id="IPR001769">
    <property type="entry name" value="Gingipain"/>
</dbReference>
<dbReference type="InterPro" id="IPR013783">
    <property type="entry name" value="Ig-like_fold"/>
</dbReference>
<dbReference type="InterPro" id="IPR026444">
    <property type="entry name" value="Secre_tail"/>
</dbReference>
<evidence type="ECO:0000259" key="4">
    <source>
        <dbReference type="Pfam" id="PF08126"/>
    </source>
</evidence>
<evidence type="ECO:0000256" key="1">
    <source>
        <dbReference type="ARBA" id="ARBA00022729"/>
    </source>
</evidence>
<feature type="signal peptide" evidence="2">
    <location>
        <begin position="1"/>
        <end position="23"/>
    </location>
</feature>
<sequence length="1382" mass="151496">MKKHALLSIIASLLLLLPQSGQSEWFPSGANGTSPTCNVISNDASGIRLQLTFPGFESETITVGNRLYKQLSFDGSGLFGELGQPEIPVLRKLVLLPEQKGWNWEITESDYIEISGYTPPPLQEGRIESPEGPVDSPLVFDESSYQDDRWFPDSPVHLDRPVILRDYRIGRLELRPIQYNPARDKLRVYRSLTLQIRFDGVAENPILRPRSNKSRLFSQLVKRIVMNPPDNGLDEGEVLGGYLFITPPNLQSSLETMLVEWKREKGFPCTVKNTNETGTSAYQIKSYIQNIYNTWPVPPDYLILVGDNDYGMPTNTYSGSGNASDLPYVLLEGTDYFPDMLVGRLSVDSSNDLAVICSKIKGYESDPYTQNTDWFTRGLMVYDYNGSLSCKNVKERCRDLMYEDGYVEIVEISYPPYSSGYPYINNEINDGVTFVNYRGYGSYSCWTPPYYTTSNISSLYNGWKLPIITSIVCGGGNFTSTSSDPCFGEGWIRYGSTTNPKGAVGFVGPTSLYTHTRWNNCIDGGIYQGIFSEGIGNFGSAVLRGLMELYFGMPNNQGSGSTNSSVECYFHIYTILGDPGLEMWTGIPSPLVVTHETTLPLGINSFAINIESHDLPVKGALVCVYSSANNVQITGWTDVSGDLLLDLEDALEGTYTVTVTGHNLDTYQGSLTINQQAVALGLEQYVIDDDMSGESSGNGDALVNPGETIELVATLTNTGSSQTATNVTGTVNSSDPYLVITQSSLNGPDASPGATSQLNDDFNLVLSEEAPHSRIIQVSLTTACDQGSWENLINLPVVAPLAEANQYAIQNPSGIIQPGETADVTITLLNSGGVTMSNCIGTLTSPDEKLTVTDGNGAWGQITPGASSENSGDPFTLEAAENCPPGWTVPLELIVSSDVYCDTLIVSFLVGEITDADPAGPDAYGYRCFDSRDVMYQQAPVYDWMEISSVPGQITLSLPDYGYEDDCSVLQNLPFTFRYYGQDYNQITVCSNGWISMGSSQSYISFRNWNIPGALGPPAMIAPFWDDLILSNGSVHYFYDFMNYRVIVEWKNARTLDGYGYNWFQVILNDPAYYPTSTRDGEIIFQYYQFQNYDADENYCTIGIENWQQSDGVKVTYANHYTPGSATLSAGVALKFTTDIDYGITVPDVNVTLIPYGTPIQIPTSGGTFDFNIAVDNNEPSPQTLGIWCDITLPNGSPYGPVLGPVTITLSAGTSVDRDRSQSVPALAPSGDYLYNAYVGSYPDVIWDSDSFDFSKLSSGAGDAVSLWLNTGEEFDGEILSASPPQPEDFRILSTHPNPFNPTTTISFDLPSASLVKLDVFDINGRNVGAGLSRWDAEGETRPYNPGTHQITFDGTDLPSGIYIYRLTAGDFTWTGKMVLMK</sequence>
<dbReference type="Pfam" id="PF01364">
    <property type="entry name" value="Peptidase_C25"/>
    <property type="match status" value="1"/>
</dbReference>
<protein>
    <recommendedName>
        <fullName evidence="7">Gingipain domain-containing protein</fullName>
    </recommendedName>
</protein>
<evidence type="ECO:0000259" key="3">
    <source>
        <dbReference type="Pfam" id="PF01364"/>
    </source>
</evidence>
<dbReference type="GO" id="GO:0004197">
    <property type="term" value="F:cysteine-type endopeptidase activity"/>
    <property type="evidence" value="ECO:0007669"/>
    <property type="project" value="InterPro"/>
</dbReference>
<dbReference type="NCBIfam" id="TIGR04183">
    <property type="entry name" value="Por_Secre_tail"/>
    <property type="match status" value="1"/>
</dbReference>
<feature type="domain" description="Gingipain" evidence="3">
    <location>
        <begin position="242"/>
        <end position="582"/>
    </location>
</feature>
<reference evidence="5 6" key="1">
    <citation type="submission" date="2017-06" db="EMBL/GenBank/DDBJ databases">
        <title>Novel microbial phyla capable of carbon fixation and sulfur reduction in deep-sea sediments.</title>
        <authorList>
            <person name="Huang J."/>
            <person name="Baker B."/>
            <person name="Wang Y."/>
        </authorList>
    </citation>
    <scope>NUCLEOTIDE SEQUENCE [LARGE SCALE GENOMIC DNA]</scope>
    <source>
        <strain evidence="5">B3_LCP</strain>
    </source>
</reference>
<comment type="caution">
    <text evidence="5">The sequence shown here is derived from an EMBL/GenBank/DDBJ whole genome shotgun (WGS) entry which is preliminary data.</text>
</comment>
<dbReference type="EMBL" id="NJBN01000001">
    <property type="protein sequence ID" value="TKJ42218.1"/>
    <property type="molecule type" value="Genomic_DNA"/>
</dbReference>
<dbReference type="GO" id="GO:0006508">
    <property type="term" value="P:proteolysis"/>
    <property type="evidence" value="ECO:0007669"/>
    <property type="project" value="InterPro"/>
</dbReference>
<dbReference type="Gene3D" id="2.60.40.4070">
    <property type="match status" value="1"/>
</dbReference>
<feature type="chain" id="PRO_5022184755" description="Gingipain domain-containing protein" evidence="2">
    <location>
        <begin position="24"/>
        <end position="1382"/>
    </location>
</feature>
<dbReference type="Proteomes" id="UP000319619">
    <property type="component" value="Unassembled WGS sequence"/>
</dbReference>
<evidence type="ECO:0000313" key="6">
    <source>
        <dbReference type="Proteomes" id="UP000319619"/>
    </source>
</evidence>
<evidence type="ECO:0000313" key="5">
    <source>
        <dbReference type="EMBL" id="TKJ42218.1"/>
    </source>
</evidence>
<keyword evidence="1 2" id="KW-0732">Signal</keyword>
<dbReference type="InterPro" id="IPR038490">
    <property type="entry name" value="Gingipain_propep_sf"/>
</dbReference>
<dbReference type="SUPFAM" id="SSF52129">
    <property type="entry name" value="Caspase-like"/>
    <property type="match status" value="1"/>
</dbReference>
<dbReference type="Gene3D" id="2.60.40.3800">
    <property type="match status" value="1"/>
</dbReference>
<name>A0A532V4W8_UNCL8</name>
<evidence type="ECO:0000256" key="2">
    <source>
        <dbReference type="SAM" id="SignalP"/>
    </source>
</evidence>
<accession>A0A532V4W8</accession>
<dbReference type="Pfam" id="PF08126">
    <property type="entry name" value="Propeptide_C25"/>
    <property type="match status" value="1"/>
</dbReference>
<gene>
    <name evidence="5" type="ORF">CEE37_00650</name>
</gene>
<dbReference type="InterPro" id="IPR029031">
    <property type="entry name" value="Gingipain_N_sf"/>
</dbReference>
<feature type="domain" description="Gingipain propeptide" evidence="4">
    <location>
        <begin position="32"/>
        <end position="203"/>
    </location>
</feature>
<dbReference type="Gene3D" id="3.40.50.1460">
    <property type="match status" value="1"/>
</dbReference>
<dbReference type="InterPro" id="IPR029030">
    <property type="entry name" value="Caspase-like_dom_sf"/>
</dbReference>